<comment type="subcellular location">
    <subcellularLocation>
        <location evidence="1">Membrane</location>
        <topology evidence="1">Multi-pass membrane protein</topology>
    </subcellularLocation>
</comment>
<dbReference type="InterPro" id="IPR003825">
    <property type="entry name" value="Colicin-V_CvpA"/>
</dbReference>
<accession>A0A517U3V3</accession>
<keyword evidence="7" id="KW-1185">Reference proteome</keyword>
<dbReference type="KEGG" id="llh:I41_45030"/>
<dbReference type="RefSeq" id="WP_145434964.1">
    <property type="nucleotide sequence ID" value="NZ_CP036339.1"/>
</dbReference>
<evidence type="ECO:0000313" key="7">
    <source>
        <dbReference type="Proteomes" id="UP000317909"/>
    </source>
</evidence>
<protein>
    <submittedName>
        <fullName evidence="6">Colicin V production protein</fullName>
    </submittedName>
</protein>
<dbReference type="OrthoDB" id="267952at2"/>
<feature type="transmembrane region" description="Helical" evidence="5">
    <location>
        <begin position="65"/>
        <end position="85"/>
    </location>
</feature>
<reference evidence="6 7" key="1">
    <citation type="submission" date="2019-02" db="EMBL/GenBank/DDBJ databases">
        <title>Deep-cultivation of Planctomycetes and their phenomic and genomic characterization uncovers novel biology.</title>
        <authorList>
            <person name="Wiegand S."/>
            <person name="Jogler M."/>
            <person name="Boedeker C."/>
            <person name="Pinto D."/>
            <person name="Vollmers J."/>
            <person name="Rivas-Marin E."/>
            <person name="Kohn T."/>
            <person name="Peeters S.H."/>
            <person name="Heuer A."/>
            <person name="Rast P."/>
            <person name="Oberbeckmann S."/>
            <person name="Bunk B."/>
            <person name="Jeske O."/>
            <person name="Meyerdierks A."/>
            <person name="Storesund J.E."/>
            <person name="Kallscheuer N."/>
            <person name="Luecker S."/>
            <person name="Lage O.M."/>
            <person name="Pohl T."/>
            <person name="Merkel B.J."/>
            <person name="Hornburger P."/>
            <person name="Mueller R.-W."/>
            <person name="Bruemmer F."/>
            <person name="Labrenz M."/>
            <person name="Spormann A.M."/>
            <person name="Op den Camp H."/>
            <person name="Overmann J."/>
            <person name="Amann R."/>
            <person name="Jetten M.S.M."/>
            <person name="Mascher T."/>
            <person name="Medema M.H."/>
            <person name="Devos D.P."/>
            <person name="Kaster A.-K."/>
            <person name="Ovreas L."/>
            <person name="Rohde M."/>
            <person name="Galperin M.Y."/>
            <person name="Jogler C."/>
        </authorList>
    </citation>
    <scope>NUCLEOTIDE SEQUENCE [LARGE SCALE GENOMIC DNA]</scope>
    <source>
        <strain evidence="6 7">I41</strain>
    </source>
</reference>
<evidence type="ECO:0000256" key="3">
    <source>
        <dbReference type="ARBA" id="ARBA00022989"/>
    </source>
</evidence>
<name>A0A517U3V3_9BACT</name>
<dbReference type="GO" id="GO:0009403">
    <property type="term" value="P:toxin biosynthetic process"/>
    <property type="evidence" value="ECO:0007669"/>
    <property type="project" value="InterPro"/>
</dbReference>
<evidence type="ECO:0000256" key="1">
    <source>
        <dbReference type="ARBA" id="ARBA00004141"/>
    </source>
</evidence>
<dbReference type="GO" id="GO:0016020">
    <property type="term" value="C:membrane"/>
    <property type="evidence" value="ECO:0007669"/>
    <property type="project" value="UniProtKB-SubCell"/>
</dbReference>
<keyword evidence="3 5" id="KW-1133">Transmembrane helix</keyword>
<evidence type="ECO:0000313" key="6">
    <source>
        <dbReference type="EMBL" id="QDT75293.1"/>
    </source>
</evidence>
<evidence type="ECO:0000256" key="4">
    <source>
        <dbReference type="ARBA" id="ARBA00023136"/>
    </source>
</evidence>
<keyword evidence="4 5" id="KW-0472">Membrane</keyword>
<evidence type="ECO:0000256" key="2">
    <source>
        <dbReference type="ARBA" id="ARBA00022692"/>
    </source>
</evidence>
<dbReference type="Pfam" id="PF02674">
    <property type="entry name" value="Colicin_V"/>
    <property type="match status" value="1"/>
</dbReference>
<dbReference type="EMBL" id="CP036339">
    <property type="protein sequence ID" value="QDT75293.1"/>
    <property type="molecule type" value="Genomic_DNA"/>
</dbReference>
<dbReference type="Proteomes" id="UP000317909">
    <property type="component" value="Chromosome"/>
</dbReference>
<organism evidence="6 7">
    <name type="scientific">Lacipirellula limnantheis</name>
    <dbReference type="NCBI Taxonomy" id="2528024"/>
    <lineage>
        <taxon>Bacteria</taxon>
        <taxon>Pseudomonadati</taxon>
        <taxon>Planctomycetota</taxon>
        <taxon>Planctomycetia</taxon>
        <taxon>Pirellulales</taxon>
        <taxon>Lacipirellulaceae</taxon>
        <taxon>Lacipirellula</taxon>
    </lineage>
</organism>
<evidence type="ECO:0000256" key="5">
    <source>
        <dbReference type="SAM" id="Phobius"/>
    </source>
</evidence>
<gene>
    <name evidence="6" type="ORF">I41_45030</name>
</gene>
<feature type="transmembrane region" description="Helical" evidence="5">
    <location>
        <begin position="29"/>
        <end position="53"/>
    </location>
</feature>
<keyword evidence="2 5" id="KW-0812">Transmembrane</keyword>
<feature type="transmembrane region" description="Helical" evidence="5">
    <location>
        <begin position="105"/>
        <end position="126"/>
    </location>
</feature>
<sequence length="172" mass="18832">MLYVAVLMFAIFFAGFAMTVNEGMWNNAITLFCVILAAMIAIPGGLALTAYVLEQAKPSPENEWAFKFACIWGIFFFAVMVLRLITDRTSKVRMKFFKPLDAGGGILLGLVVALMLTSFSALMLYIPFAAGVWKTAEAAPWQNQTIQSFASPMSSAVTAFHGPEVLQQITTQ</sequence>
<dbReference type="AlphaFoldDB" id="A0A517U3V3"/>
<proteinExistence type="predicted"/>